<dbReference type="Pfam" id="PF00584">
    <property type="entry name" value="SecE"/>
    <property type="match status" value="1"/>
</dbReference>
<reference evidence="11 12" key="1">
    <citation type="submission" date="2012-05" db="EMBL/GenBank/DDBJ databases">
        <authorList>
            <person name="Weinstock G."/>
            <person name="Sodergren E."/>
            <person name="Lobos E.A."/>
            <person name="Fulton L."/>
            <person name="Fulton R."/>
            <person name="Courtney L."/>
            <person name="Fronick C."/>
            <person name="O'Laughlin M."/>
            <person name="Godfrey J."/>
            <person name="Wilson R.M."/>
            <person name="Miner T."/>
            <person name="Farmer C."/>
            <person name="Delehaunty K."/>
            <person name="Cordes M."/>
            <person name="Minx P."/>
            <person name="Tomlinson C."/>
            <person name="Chen J."/>
            <person name="Wollam A."/>
            <person name="Pepin K.H."/>
            <person name="Bhonagiri V."/>
            <person name="Zhang X."/>
            <person name="Suruliraj S."/>
            <person name="Warren W."/>
            <person name="Mitreva M."/>
            <person name="Mardis E.R."/>
            <person name="Wilson R.K."/>
        </authorList>
    </citation>
    <scope>NUCLEOTIDE SEQUENCE [LARGE SCALE GENOMIC DNA]</scope>
    <source>
        <strain evidence="11 12">F0235</strain>
    </source>
</reference>
<evidence type="ECO:0000256" key="3">
    <source>
        <dbReference type="ARBA" id="ARBA00022475"/>
    </source>
</evidence>
<protein>
    <recommendedName>
        <fullName evidence="9">Protein translocase subunit SecE</fullName>
    </recommendedName>
</protein>
<keyword evidence="4 9" id="KW-0812">Transmembrane</keyword>
<dbReference type="HOGENOM" id="CLU_113663_1_1_11"/>
<dbReference type="HAMAP" id="MF_00422">
    <property type="entry name" value="SecE"/>
    <property type="match status" value="1"/>
</dbReference>
<dbReference type="GO" id="GO:0006605">
    <property type="term" value="P:protein targeting"/>
    <property type="evidence" value="ECO:0007669"/>
    <property type="project" value="UniProtKB-UniRule"/>
</dbReference>
<comment type="similarity">
    <text evidence="9">Belongs to the SecE/SEC61-gamma family.</text>
</comment>
<evidence type="ECO:0000256" key="6">
    <source>
        <dbReference type="ARBA" id="ARBA00022989"/>
    </source>
</evidence>
<evidence type="ECO:0000256" key="1">
    <source>
        <dbReference type="ARBA" id="ARBA00004370"/>
    </source>
</evidence>
<comment type="subunit">
    <text evidence="9">Component of the Sec protein translocase complex. Heterotrimer consisting of SecY, SecE and SecG subunits. The heterotrimers can form oligomers, although 1 heterotrimer is thought to be able to translocate proteins. Interacts with the ribosome. Interacts with SecDF, and other proteins may be involved. Interacts with SecA.</text>
</comment>
<evidence type="ECO:0000256" key="8">
    <source>
        <dbReference type="ARBA" id="ARBA00023136"/>
    </source>
</evidence>
<evidence type="ECO:0000313" key="12">
    <source>
        <dbReference type="Proteomes" id="UP000010445"/>
    </source>
</evidence>
<feature type="region of interest" description="Disordered" evidence="10">
    <location>
        <begin position="1"/>
        <end position="28"/>
    </location>
</feature>
<dbReference type="PANTHER" id="PTHR33910:SF1">
    <property type="entry name" value="PROTEIN TRANSLOCASE SUBUNIT SECE"/>
    <property type="match status" value="1"/>
</dbReference>
<comment type="subcellular location">
    <subcellularLocation>
        <location evidence="9">Cell membrane</location>
        <topology evidence="9">Single-pass membrane protein</topology>
    </subcellularLocation>
    <subcellularLocation>
        <location evidence="1">Membrane</location>
    </subcellularLocation>
</comment>
<comment type="caution">
    <text evidence="11">The sequence shown here is derived from an EMBL/GenBank/DDBJ whole genome shotgun (WGS) entry which is preliminary data.</text>
</comment>
<dbReference type="GO" id="GO:0065002">
    <property type="term" value="P:intracellular protein transmembrane transport"/>
    <property type="evidence" value="ECO:0007669"/>
    <property type="project" value="UniProtKB-UniRule"/>
</dbReference>
<accession>L1MKS3</accession>
<dbReference type="GO" id="GO:0005886">
    <property type="term" value="C:plasma membrane"/>
    <property type="evidence" value="ECO:0007669"/>
    <property type="project" value="UniProtKB-SubCell"/>
</dbReference>
<sequence length="87" mass="9381">MTGAATNSEAYKAKQARGKESSDEQHGGGVAAFFPEVVQEMRKVIWPTARQMVVYTSIVFAFLIITTALVAGVDFLAGMGVEKVLTR</sequence>
<dbReference type="Gene3D" id="1.20.5.1030">
    <property type="entry name" value="Preprotein translocase secy subunit"/>
    <property type="match status" value="1"/>
</dbReference>
<evidence type="ECO:0000256" key="10">
    <source>
        <dbReference type="SAM" id="MobiDB-lite"/>
    </source>
</evidence>
<dbReference type="InterPro" id="IPR038379">
    <property type="entry name" value="SecE_sf"/>
</dbReference>
<keyword evidence="8 9" id="KW-0472">Membrane</keyword>
<keyword evidence="12" id="KW-1185">Reference proteome</keyword>
<comment type="function">
    <text evidence="9">Essential subunit of the Sec protein translocation channel SecYEG. Clamps together the 2 halves of SecY. May contact the channel plug during translocation.</text>
</comment>
<dbReference type="Proteomes" id="UP000010445">
    <property type="component" value="Unassembled WGS sequence"/>
</dbReference>
<proteinExistence type="inferred from homology"/>
<dbReference type="GO" id="GO:0043952">
    <property type="term" value="P:protein transport by the Sec complex"/>
    <property type="evidence" value="ECO:0007669"/>
    <property type="project" value="UniProtKB-UniRule"/>
</dbReference>
<gene>
    <name evidence="9" type="primary">secE</name>
    <name evidence="11" type="ORF">HMPREF9997_00643</name>
</gene>
<dbReference type="STRING" id="1035195.HMPREF9997_00643"/>
<keyword evidence="6 9" id="KW-1133">Transmembrane helix</keyword>
<evidence type="ECO:0000256" key="2">
    <source>
        <dbReference type="ARBA" id="ARBA00022448"/>
    </source>
</evidence>
<feature type="compositionally biased region" description="Basic and acidic residues" evidence="10">
    <location>
        <begin position="17"/>
        <end position="26"/>
    </location>
</feature>
<evidence type="ECO:0000313" key="11">
    <source>
        <dbReference type="EMBL" id="EKX91569.1"/>
    </source>
</evidence>
<evidence type="ECO:0000256" key="4">
    <source>
        <dbReference type="ARBA" id="ARBA00022692"/>
    </source>
</evidence>
<evidence type="ECO:0000256" key="5">
    <source>
        <dbReference type="ARBA" id="ARBA00022927"/>
    </source>
</evidence>
<keyword evidence="5 9" id="KW-0653">Protein transport</keyword>
<dbReference type="PATRIC" id="fig|1035195.3.peg.575"/>
<feature type="transmembrane region" description="Helical" evidence="9">
    <location>
        <begin position="52"/>
        <end position="77"/>
    </location>
</feature>
<organism evidence="11 12">
    <name type="scientific">Corynebacterium durum F0235</name>
    <dbReference type="NCBI Taxonomy" id="1035195"/>
    <lineage>
        <taxon>Bacteria</taxon>
        <taxon>Bacillati</taxon>
        <taxon>Actinomycetota</taxon>
        <taxon>Actinomycetes</taxon>
        <taxon>Mycobacteriales</taxon>
        <taxon>Corynebacteriaceae</taxon>
        <taxon>Corynebacterium</taxon>
    </lineage>
</organism>
<dbReference type="AlphaFoldDB" id="L1MKS3"/>
<dbReference type="eggNOG" id="COG0690">
    <property type="taxonomic scope" value="Bacteria"/>
</dbReference>
<dbReference type="GO" id="GO:0009306">
    <property type="term" value="P:protein secretion"/>
    <property type="evidence" value="ECO:0007669"/>
    <property type="project" value="UniProtKB-UniRule"/>
</dbReference>
<evidence type="ECO:0000256" key="9">
    <source>
        <dbReference type="HAMAP-Rule" id="MF_00422"/>
    </source>
</evidence>
<evidence type="ECO:0000256" key="7">
    <source>
        <dbReference type="ARBA" id="ARBA00023010"/>
    </source>
</evidence>
<dbReference type="GO" id="GO:0008320">
    <property type="term" value="F:protein transmembrane transporter activity"/>
    <property type="evidence" value="ECO:0007669"/>
    <property type="project" value="UniProtKB-UniRule"/>
</dbReference>
<keyword evidence="7 9" id="KW-0811">Translocation</keyword>
<dbReference type="EMBL" id="AMEM01000011">
    <property type="protein sequence ID" value="EKX91569.1"/>
    <property type="molecule type" value="Genomic_DNA"/>
</dbReference>
<dbReference type="InterPro" id="IPR005807">
    <property type="entry name" value="SecE_bac"/>
</dbReference>
<dbReference type="NCBIfam" id="TIGR00964">
    <property type="entry name" value="secE_bact"/>
    <property type="match status" value="1"/>
</dbReference>
<keyword evidence="2 9" id="KW-0813">Transport</keyword>
<dbReference type="InterPro" id="IPR001901">
    <property type="entry name" value="Translocase_SecE/Sec61-g"/>
</dbReference>
<keyword evidence="3 9" id="KW-1003">Cell membrane</keyword>
<name>L1MKS3_9CORY</name>
<dbReference type="PANTHER" id="PTHR33910">
    <property type="entry name" value="PROTEIN TRANSLOCASE SUBUNIT SECE"/>
    <property type="match status" value="1"/>
</dbReference>